<sequence length="466" mass="53132">MTQLIDKTFENTWGAILQAQDYAQESIRYIQEKRSEFNSVFEDSVESIKDITHQANLNITVDKAPVPSGNIMTNFLYKHKCSIWGVCGVAATCLLCYSYSQMPNKRARSKAARLPNGGRYEVVLIIGSPSNINVQNLARDLNQKGFIIYITSFNEKDINSIESEDSQDIRCLPVFSRSNKEIKDSVLAFKRILDSNVNMFDDALDSASSLDSESGVHLLNLKSIIVFNDYSNTIYPRGDVLEVDMQEIDRSIHQHCITSLSLLNNGLLDLLRINNDKQLHLQQVNGLKNRKNAASSSIFSNFLNVDPDSAKRIGGDSKLIFLDVLPANKFPRVSPNMSLRLIKSINDQLFESLYSELSHPSFLKRLGSAVYHWWKKTPPYFTSQKINITKLSVRILDSSLSRNEVFIDRSKNLLSNIKLDRWYQKLLKTVYPVLNHFVQLTHQSSAELSSYLFTILYCNTYLPKWT</sequence>
<organism evidence="1 2">
    <name type="scientific">Komagataella phaffii (strain GS115 / ATCC 20864)</name>
    <name type="common">Yeast</name>
    <name type="synonym">Pichia pastoris</name>
    <dbReference type="NCBI Taxonomy" id="644223"/>
    <lineage>
        <taxon>Eukaryota</taxon>
        <taxon>Fungi</taxon>
        <taxon>Dikarya</taxon>
        <taxon>Ascomycota</taxon>
        <taxon>Saccharomycotina</taxon>
        <taxon>Pichiomycetes</taxon>
        <taxon>Pichiales</taxon>
        <taxon>Pichiaceae</taxon>
        <taxon>Komagataella</taxon>
    </lineage>
</organism>
<dbReference type="Pfam" id="PF08643">
    <property type="entry name" value="DUF1776"/>
    <property type="match status" value="1"/>
</dbReference>
<evidence type="ECO:0000313" key="1">
    <source>
        <dbReference type="EMBL" id="CAY70850.1"/>
    </source>
</evidence>
<protein>
    <submittedName>
        <fullName evidence="1">Uncharacterized protein</fullName>
    </submittedName>
</protein>
<name>C4R5L4_KOMPG</name>
<dbReference type="STRING" id="644223.C4R5L4"/>
<proteinExistence type="predicted"/>
<dbReference type="OrthoDB" id="5308060at2759"/>
<dbReference type="AlphaFoldDB" id="C4R5L4"/>
<dbReference type="eggNOG" id="ENOG502T5NJ">
    <property type="taxonomic scope" value="Eukaryota"/>
</dbReference>
<dbReference type="InterPro" id="IPR013952">
    <property type="entry name" value="DUF1776_fun"/>
</dbReference>
<keyword evidence="2" id="KW-1185">Reference proteome</keyword>
<dbReference type="InParanoid" id="C4R5L4"/>
<accession>C4R5L4</accession>
<gene>
    <name evidence="1" type="ordered locus">PAS_chr3_0796</name>
</gene>
<dbReference type="EMBL" id="FN392321">
    <property type="protein sequence ID" value="CAY70850.1"/>
    <property type="molecule type" value="Genomic_DNA"/>
</dbReference>
<dbReference type="RefSeq" id="XP_002493029.1">
    <property type="nucleotide sequence ID" value="XM_002492984.1"/>
</dbReference>
<evidence type="ECO:0000313" key="2">
    <source>
        <dbReference type="Proteomes" id="UP000000314"/>
    </source>
</evidence>
<reference evidence="1 2" key="1">
    <citation type="journal article" date="2009" name="Nat. Biotechnol.">
        <title>Genome sequence of the recombinant protein production host Pichia pastoris.</title>
        <authorList>
            <person name="De Schutter K."/>
            <person name="Lin Y.C."/>
            <person name="Tiels P."/>
            <person name="Van Hecke A."/>
            <person name="Glinka S."/>
            <person name="Weber-Lehmann J."/>
            <person name="Rouze P."/>
            <person name="Van de Peer Y."/>
            <person name="Callewaert N."/>
        </authorList>
    </citation>
    <scope>NUCLEOTIDE SEQUENCE [LARGE SCALE GENOMIC DNA]</scope>
    <source>
        <strain evidence="2">GS115 / ATCC 20864</strain>
    </source>
</reference>
<dbReference type="GeneID" id="8200487"/>
<dbReference type="HOGENOM" id="CLU_637887_0_0_1"/>
<dbReference type="KEGG" id="ppa:PAS_chr3_0796"/>
<dbReference type="Proteomes" id="UP000000314">
    <property type="component" value="Chromosome 3"/>
</dbReference>